<gene>
    <name evidence="1" type="ORF">LSH36_854g00009</name>
</gene>
<protein>
    <submittedName>
        <fullName evidence="1">Uncharacterized protein</fullName>
    </submittedName>
</protein>
<reference evidence="1" key="1">
    <citation type="journal article" date="2023" name="Mol. Biol. Evol.">
        <title>Third-Generation Sequencing Reveals the Adaptive Role of the Epigenome in Three Deep-Sea Polychaetes.</title>
        <authorList>
            <person name="Perez M."/>
            <person name="Aroh O."/>
            <person name="Sun Y."/>
            <person name="Lan Y."/>
            <person name="Juniper S.K."/>
            <person name="Young C.R."/>
            <person name="Angers B."/>
            <person name="Qian P.Y."/>
        </authorList>
    </citation>
    <scope>NUCLEOTIDE SEQUENCE</scope>
    <source>
        <strain evidence="1">P08H-3</strain>
    </source>
</reference>
<name>A0AAD9MT96_9ANNE</name>
<proteinExistence type="predicted"/>
<sequence>MYLNDCTFIVLLSPSISPPFFPDSGTGNVHTGVNFIDKIESCATIKFVRVTYVRPLDESIECATMYSTPRNLSYKTFIPAAVKVGMCSGAPEYEGFAATWERAKAWMKCVDKRVISIESFYHPMSRIWHNQDGAETTVMQGEWTTTHRGEQRHKSRRQLVHVV</sequence>
<dbReference type="AlphaFoldDB" id="A0AAD9MT96"/>
<evidence type="ECO:0000313" key="2">
    <source>
        <dbReference type="Proteomes" id="UP001208570"/>
    </source>
</evidence>
<keyword evidence="2" id="KW-1185">Reference proteome</keyword>
<accession>A0AAD9MT96</accession>
<dbReference type="Proteomes" id="UP001208570">
    <property type="component" value="Unassembled WGS sequence"/>
</dbReference>
<evidence type="ECO:0000313" key="1">
    <source>
        <dbReference type="EMBL" id="KAK2143318.1"/>
    </source>
</evidence>
<comment type="caution">
    <text evidence="1">The sequence shown here is derived from an EMBL/GenBank/DDBJ whole genome shotgun (WGS) entry which is preliminary data.</text>
</comment>
<feature type="non-terminal residue" evidence="1">
    <location>
        <position position="1"/>
    </location>
</feature>
<organism evidence="1 2">
    <name type="scientific">Paralvinella palmiformis</name>
    <dbReference type="NCBI Taxonomy" id="53620"/>
    <lineage>
        <taxon>Eukaryota</taxon>
        <taxon>Metazoa</taxon>
        <taxon>Spiralia</taxon>
        <taxon>Lophotrochozoa</taxon>
        <taxon>Annelida</taxon>
        <taxon>Polychaeta</taxon>
        <taxon>Sedentaria</taxon>
        <taxon>Canalipalpata</taxon>
        <taxon>Terebellida</taxon>
        <taxon>Terebelliformia</taxon>
        <taxon>Alvinellidae</taxon>
        <taxon>Paralvinella</taxon>
    </lineage>
</organism>
<dbReference type="EMBL" id="JAODUP010000854">
    <property type="protein sequence ID" value="KAK2143318.1"/>
    <property type="molecule type" value="Genomic_DNA"/>
</dbReference>